<organism evidence="1">
    <name type="scientific">freshwater metagenome</name>
    <dbReference type="NCBI Taxonomy" id="449393"/>
    <lineage>
        <taxon>unclassified sequences</taxon>
        <taxon>metagenomes</taxon>
        <taxon>ecological metagenomes</taxon>
    </lineage>
</organism>
<sequence length="222" mass="24950">MKTSVERAGFYDSAEDFVDLGYPSTEIIWIGGCRSGEEEVDLESDDACDLAFSVKFKGRTILDEEFDGSALGDYSDSDDEGSTYFRYERDWSSCKRSGRYQWTLTASRSSIDDAGAEVSEERSKRGSFRIPKCTTPKTRKVSAGAAASFLNDELGERYEGEFVSQVRCGSGRRSTFRCAVRRNNNYRQCAQSVTVRALKTDRFGRKDNTFSTSYGKPRCSSY</sequence>
<dbReference type="EMBL" id="CAFBMK010000130">
    <property type="protein sequence ID" value="CAB4925718.1"/>
    <property type="molecule type" value="Genomic_DNA"/>
</dbReference>
<accession>A0A6J7I4C4</accession>
<reference evidence="1" key="1">
    <citation type="submission" date="2020-05" db="EMBL/GenBank/DDBJ databases">
        <authorList>
            <person name="Chiriac C."/>
            <person name="Salcher M."/>
            <person name="Ghai R."/>
            <person name="Kavagutti S V."/>
        </authorList>
    </citation>
    <scope>NUCLEOTIDE SEQUENCE</scope>
</reference>
<dbReference type="AlphaFoldDB" id="A0A6J7I4C4"/>
<gene>
    <name evidence="1" type="ORF">UFOPK3564_02090</name>
</gene>
<proteinExistence type="predicted"/>
<name>A0A6J7I4C4_9ZZZZ</name>
<protein>
    <submittedName>
        <fullName evidence="1">Unannotated protein</fullName>
    </submittedName>
</protein>
<evidence type="ECO:0000313" key="1">
    <source>
        <dbReference type="EMBL" id="CAB4925718.1"/>
    </source>
</evidence>